<evidence type="ECO:0000256" key="2">
    <source>
        <dbReference type="SAM" id="SignalP"/>
    </source>
</evidence>
<comment type="caution">
    <text evidence="3">The sequence shown here is derived from an EMBL/GenBank/DDBJ whole genome shotgun (WGS) entry which is preliminary data.</text>
</comment>
<feature type="chain" id="PRO_5030071950" description="Copper amine oxidase-like N-terminal domain-containing protein" evidence="2">
    <location>
        <begin position="22"/>
        <end position="227"/>
    </location>
</feature>
<evidence type="ECO:0000313" key="3">
    <source>
        <dbReference type="EMBL" id="RIH92841.1"/>
    </source>
</evidence>
<sequence>MQQLWKLILVLALGLSLLALAQSAQRLILNGQVASTRVIVVQGTAYVPLADVAKALGQTVVKVQGGYEIRAAGGANQLAGQFQGKVGDQILTGLFRVQIQKVERMESYTTRFDKNNLAIQPRSAEEELVVVTGLLKNAKQSGTVAPSLSVNNPGNTALAGADGRSFPPIAYDSPSGTNTGGGFTLLPGAALNFAVVFSVPKGTEVKALVLRVGEYGDTGSKDIRVSF</sequence>
<proteinExistence type="predicted"/>
<evidence type="ECO:0008006" key="5">
    <source>
        <dbReference type="Google" id="ProtNLM"/>
    </source>
</evidence>
<dbReference type="RefSeq" id="WP_119356753.1">
    <property type="nucleotide sequence ID" value="NZ_BJXM01000001.1"/>
</dbReference>
<dbReference type="InterPro" id="IPR029050">
    <property type="entry name" value="Immunoprotect_excell_Ig-like"/>
</dbReference>
<accession>A0A399FDF4</accession>
<organism evidence="3 4">
    <name type="scientific">Meiothermus granaticius NBRC 107808</name>
    <dbReference type="NCBI Taxonomy" id="1227551"/>
    <lineage>
        <taxon>Bacteria</taxon>
        <taxon>Thermotogati</taxon>
        <taxon>Deinococcota</taxon>
        <taxon>Deinococci</taxon>
        <taxon>Thermales</taxon>
        <taxon>Thermaceae</taxon>
        <taxon>Meiothermus</taxon>
    </lineage>
</organism>
<dbReference type="AlphaFoldDB" id="A0A399FDF4"/>
<dbReference type="EMBL" id="QWLB01000013">
    <property type="protein sequence ID" value="RIH92841.1"/>
    <property type="molecule type" value="Genomic_DNA"/>
</dbReference>
<evidence type="ECO:0000313" key="4">
    <source>
        <dbReference type="Proteomes" id="UP000266178"/>
    </source>
</evidence>
<dbReference type="OrthoDB" id="27160at2"/>
<keyword evidence="4" id="KW-1185">Reference proteome</keyword>
<name>A0A399FDF4_9DEIN</name>
<evidence type="ECO:0000256" key="1">
    <source>
        <dbReference type="ARBA" id="ARBA00022729"/>
    </source>
</evidence>
<keyword evidence="1 2" id="KW-0732">Signal</keyword>
<reference evidence="3 4" key="1">
    <citation type="submission" date="2018-08" db="EMBL/GenBank/DDBJ databases">
        <title>Meiothermus granaticius genome AF-68 sequencing project.</title>
        <authorList>
            <person name="Da Costa M.S."/>
            <person name="Albuquerque L."/>
            <person name="Raposo P."/>
            <person name="Froufe H.J.C."/>
            <person name="Barroso C.S."/>
            <person name="Egas C."/>
        </authorList>
    </citation>
    <scope>NUCLEOTIDE SEQUENCE [LARGE SCALE GENOMIC DNA]</scope>
    <source>
        <strain evidence="3 4">AF-68</strain>
    </source>
</reference>
<feature type="signal peptide" evidence="2">
    <location>
        <begin position="1"/>
        <end position="21"/>
    </location>
</feature>
<protein>
    <recommendedName>
        <fullName evidence="5">Copper amine oxidase-like N-terminal domain-containing protein</fullName>
    </recommendedName>
</protein>
<gene>
    <name evidence="3" type="ORF">Mgrana_01249</name>
</gene>
<dbReference type="Gene3D" id="2.60.40.1240">
    <property type="match status" value="1"/>
</dbReference>
<dbReference type="Proteomes" id="UP000266178">
    <property type="component" value="Unassembled WGS sequence"/>
</dbReference>